<gene>
    <name evidence="2" type="ORF">IE331_12780</name>
</gene>
<keyword evidence="3" id="KW-1185">Reference proteome</keyword>
<dbReference type="Proteomes" id="UP000616839">
    <property type="component" value="Unassembled WGS sequence"/>
</dbReference>
<keyword evidence="1" id="KW-0812">Transmembrane</keyword>
<keyword evidence="1" id="KW-1133">Transmembrane helix</keyword>
<protein>
    <submittedName>
        <fullName evidence="2">Uncharacterized protein</fullName>
    </submittedName>
</protein>
<accession>A0A927K7M9</accession>
<feature type="transmembrane region" description="Helical" evidence="1">
    <location>
        <begin position="313"/>
        <end position="333"/>
    </location>
</feature>
<dbReference type="RefSeq" id="WP_192143792.1">
    <property type="nucleotide sequence ID" value="NZ_JACYXZ010000003.1"/>
</dbReference>
<evidence type="ECO:0000313" key="2">
    <source>
        <dbReference type="EMBL" id="MBD8870503.1"/>
    </source>
</evidence>
<dbReference type="EMBL" id="JACYXZ010000003">
    <property type="protein sequence ID" value="MBD8870503.1"/>
    <property type="molecule type" value="Genomic_DNA"/>
</dbReference>
<evidence type="ECO:0000313" key="3">
    <source>
        <dbReference type="Proteomes" id="UP000616839"/>
    </source>
</evidence>
<name>A0A927K7M9_9ACTN</name>
<proteinExistence type="predicted"/>
<comment type="caution">
    <text evidence="2">The sequence shown here is derived from an EMBL/GenBank/DDBJ whole genome shotgun (WGS) entry which is preliminary data.</text>
</comment>
<feature type="transmembrane region" description="Helical" evidence="1">
    <location>
        <begin position="339"/>
        <end position="357"/>
    </location>
</feature>
<reference evidence="2" key="1">
    <citation type="submission" date="2020-09" db="EMBL/GenBank/DDBJ databases">
        <title>Nocardioides sp. strain MJB4 16S ribosomal RNA gene Genome sequencing and assembly.</title>
        <authorList>
            <person name="Kim I."/>
        </authorList>
    </citation>
    <scope>NUCLEOTIDE SEQUENCE</scope>
    <source>
        <strain evidence="2">MJB4</strain>
    </source>
</reference>
<evidence type="ECO:0000256" key="1">
    <source>
        <dbReference type="SAM" id="Phobius"/>
    </source>
</evidence>
<keyword evidence="1" id="KW-0472">Membrane</keyword>
<sequence>MLHAADTGKDEVLAPPGAVARVVQVEPGDLGRAFRRSFRGLVALMPGEGSTPLAVFDPRHWVPHAETLEGKDLRIASGIEPLAQALGLTVEAASPDEAGAVRRAGRRGVTRPRPRVAGQTEDALLVLAVVVTFLGMPLADSWLSLPFTLLGFMLATPIVLRFHARRRAFHRLVTTPPEAEGRQVVTSGLTREWAGLAQAQLQIGHDYIVLHARGQEVWTPGPALGGADRCVIDGDQHLVFLDASDRTLCRVDARVFDHDQVRAGCTRAGLAFETTPLAAGAPAVPHAALERVVDHARLSEVESGSTTMVTPPMALGATAILLAGSLLALQLTLVALVPAALALALLGTVLHAWRLLAGWQSGDRARRLPTATIDEGTP</sequence>
<feature type="transmembrane region" description="Helical" evidence="1">
    <location>
        <begin position="123"/>
        <end position="139"/>
    </location>
</feature>
<organism evidence="2 3">
    <name type="scientific">Nocardioides donggukensis</name>
    <dbReference type="NCBI Taxonomy" id="2774019"/>
    <lineage>
        <taxon>Bacteria</taxon>
        <taxon>Bacillati</taxon>
        <taxon>Actinomycetota</taxon>
        <taxon>Actinomycetes</taxon>
        <taxon>Propionibacteriales</taxon>
        <taxon>Nocardioidaceae</taxon>
        <taxon>Nocardioides</taxon>
    </lineage>
</organism>
<feature type="transmembrane region" description="Helical" evidence="1">
    <location>
        <begin position="145"/>
        <end position="162"/>
    </location>
</feature>
<dbReference type="AlphaFoldDB" id="A0A927K7M9"/>